<organism evidence="1 2">
    <name type="scientific">Protopolystoma xenopodis</name>
    <dbReference type="NCBI Taxonomy" id="117903"/>
    <lineage>
        <taxon>Eukaryota</taxon>
        <taxon>Metazoa</taxon>
        <taxon>Spiralia</taxon>
        <taxon>Lophotrochozoa</taxon>
        <taxon>Platyhelminthes</taxon>
        <taxon>Monogenea</taxon>
        <taxon>Polyopisthocotylea</taxon>
        <taxon>Polystomatidea</taxon>
        <taxon>Polystomatidae</taxon>
        <taxon>Protopolystoma</taxon>
    </lineage>
</organism>
<gene>
    <name evidence="1" type="ORF">PXEA_LOCUS16894</name>
</gene>
<dbReference type="AlphaFoldDB" id="A0A3S5A9I0"/>
<proteinExistence type="predicted"/>
<name>A0A3S5A9I0_9PLAT</name>
<evidence type="ECO:0000313" key="1">
    <source>
        <dbReference type="EMBL" id="VEL23454.1"/>
    </source>
</evidence>
<dbReference type="Proteomes" id="UP000784294">
    <property type="component" value="Unassembled WGS sequence"/>
</dbReference>
<reference evidence="1" key="1">
    <citation type="submission" date="2018-11" db="EMBL/GenBank/DDBJ databases">
        <authorList>
            <consortium name="Pathogen Informatics"/>
        </authorList>
    </citation>
    <scope>NUCLEOTIDE SEQUENCE</scope>
</reference>
<evidence type="ECO:0000313" key="2">
    <source>
        <dbReference type="Proteomes" id="UP000784294"/>
    </source>
</evidence>
<dbReference type="EMBL" id="CAAALY010062013">
    <property type="protein sequence ID" value="VEL23454.1"/>
    <property type="molecule type" value="Genomic_DNA"/>
</dbReference>
<keyword evidence="2" id="KW-1185">Reference proteome</keyword>
<comment type="caution">
    <text evidence="1">The sequence shown here is derived from an EMBL/GenBank/DDBJ whole genome shotgun (WGS) entry which is preliminary data.</text>
</comment>
<accession>A0A3S5A9I0</accession>
<protein>
    <submittedName>
        <fullName evidence="1">Uncharacterized protein</fullName>
    </submittedName>
</protein>
<sequence length="133" mass="14440">MHLTLFSSCLCESRTRLANALTFLTSLGSVVAVRSSLLRLLASSSSLSSLQIKSNIFGQAYGLTSRPNGSIEVEDNESVATVVKTTLPATSEDHLAKLRADLEKAPANIWNDLLKPLFLQHIEKEVSPRNCAI</sequence>